<dbReference type="EMBL" id="FWZX01000001">
    <property type="protein sequence ID" value="SME88698.1"/>
    <property type="molecule type" value="Genomic_DNA"/>
</dbReference>
<keyword evidence="1" id="KW-1133">Transmembrane helix</keyword>
<keyword evidence="4" id="KW-1185">Reference proteome</keyword>
<accession>A0A1Y6B4C0</accession>
<dbReference type="PANTHER" id="PTHR22911">
    <property type="entry name" value="ACYL-MALONYL CONDENSING ENZYME-RELATED"/>
    <property type="match status" value="1"/>
</dbReference>
<feature type="transmembrane region" description="Helical" evidence="1">
    <location>
        <begin position="191"/>
        <end position="215"/>
    </location>
</feature>
<feature type="transmembrane region" description="Helical" evidence="1">
    <location>
        <begin position="250"/>
        <end position="268"/>
    </location>
</feature>
<keyword evidence="1" id="KW-0812">Transmembrane</keyword>
<feature type="transmembrane region" description="Helical" evidence="1">
    <location>
        <begin position="274"/>
        <end position="292"/>
    </location>
</feature>
<dbReference type="InterPro" id="IPR000620">
    <property type="entry name" value="EamA_dom"/>
</dbReference>
<protein>
    <submittedName>
        <fullName evidence="3">RarD protein</fullName>
    </submittedName>
</protein>
<feature type="transmembrane region" description="Helical" evidence="1">
    <location>
        <begin position="45"/>
        <end position="65"/>
    </location>
</feature>
<keyword evidence="1" id="KW-0472">Membrane</keyword>
<name>A0A1Y6B4C0_9PROT</name>
<feature type="transmembrane region" description="Helical" evidence="1">
    <location>
        <begin position="134"/>
        <end position="151"/>
    </location>
</feature>
<feature type="domain" description="EamA" evidence="2">
    <location>
        <begin position="19"/>
        <end position="150"/>
    </location>
</feature>
<evidence type="ECO:0000259" key="2">
    <source>
        <dbReference type="Pfam" id="PF00892"/>
    </source>
</evidence>
<feature type="transmembrane region" description="Helical" evidence="1">
    <location>
        <begin position="105"/>
        <end position="127"/>
    </location>
</feature>
<dbReference type="RefSeq" id="WP_085120496.1">
    <property type="nucleotide sequence ID" value="NZ_FWZX01000001.1"/>
</dbReference>
<feature type="transmembrane region" description="Helical" evidence="1">
    <location>
        <begin position="20"/>
        <end position="39"/>
    </location>
</feature>
<reference evidence="3 4" key="1">
    <citation type="submission" date="2017-04" db="EMBL/GenBank/DDBJ databases">
        <authorList>
            <person name="Afonso C.L."/>
            <person name="Miller P.J."/>
            <person name="Scott M.A."/>
            <person name="Spackman E."/>
            <person name="Goraichik I."/>
            <person name="Dimitrov K.M."/>
            <person name="Suarez D.L."/>
            <person name="Swayne D.E."/>
        </authorList>
    </citation>
    <scope>NUCLEOTIDE SEQUENCE [LARGE SCALE GENOMIC DNA]</scope>
    <source>
        <strain evidence="3 4">USBA 355</strain>
    </source>
</reference>
<feature type="transmembrane region" description="Helical" evidence="1">
    <location>
        <begin position="163"/>
        <end position="179"/>
    </location>
</feature>
<dbReference type="SUPFAM" id="SSF103481">
    <property type="entry name" value="Multidrug resistance efflux transporter EmrE"/>
    <property type="match status" value="2"/>
</dbReference>
<feature type="transmembrane region" description="Helical" evidence="1">
    <location>
        <begin position="77"/>
        <end position="99"/>
    </location>
</feature>
<evidence type="ECO:0000313" key="3">
    <source>
        <dbReference type="EMBL" id="SME88698.1"/>
    </source>
</evidence>
<dbReference type="InterPro" id="IPR037185">
    <property type="entry name" value="EmrE-like"/>
</dbReference>
<dbReference type="Pfam" id="PF00892">
    <property type="entry name" value="EamA"/>
    <property type="match status" value="2"/>
</dbReference>
<feature type="domain" description="EamA" evidence="2">
    <location>
        <begin position="160"/>
        <end position="290"/>
    </location>
</feature>
<gene>
    <name evidence="3" type="ORF">SAMN05428998_101132</name>
</gene>
<organism evidence="3 4">
    <name type="scientific">Tistlia consotensis USBA 355</name>
    <dbReference type="NCBI Taxonomy" id="560819"/>
    <lineage>
        <taxon>Bacteria</taxon>
        <taxon>Pseudomonadati</taxon>
        <taxon>Pseudomonadota</taxon>
        <taxon>Alphaproteobacteria</taxon>
        <taxon>Rhodospirillales</taxon>
        <taxon>Rhodovibrionaceae</taxon>
        <taxon>Tistlia</taxon>
    </lineage>
</organism>
<dbReference type="Proteomes" id="UP000192917">
    <property type="component" value="Unassembled WGS sequence"/>
</dbReference>
<dbReference type="STRING" id="560819.SAMN05428998_101132"/>
<proteinExistence type="predicted"/>
<evidence type="ECO:0000313" key="4">
    <source>
        <dbReference type="Proteomes" id="UP000192917"/>
    </source>
</evidence>
<dbReference type="AlphaFoldDB" id="A0A1Y6B4C0"/>
<feature type="transmembrane region" description="Helical" evidence="1">
    <location>
        <begin position="221"/>
        <end position="238"/>
    </location>
</feature>
<sequence>MTTLMAGFDEEGARLARGRAMVLLATLFWSIGGPLVRFIQAADAWQILFYRSASLVVFLCLYLALTEGRRALPLLRSAGWPAALAGLCIGFTYSIYVLAITTTTVANVLFLLSCSPILGAVLGQFLLGERVRRTTWVAMAVALVGVGIMVSDGLAGGGSLGDILGLAAALGFALYSVVLRWRKNADMLPSVFYGGLFGTAFATTFCLAGGLSFLLTPADTVFALLLGTLNLGVGLVLYTRGARVLPVAEGTLLSLLEVVLGPLLTWLLVGEVPAASTLAGGLVLLAAVLIYASTGLSRRRPPTGVVS</sequence>
<dbReference type="GO" id="GO:0016020">
    <property type="term" value="C:membrane"/>
    <property type="evidence" value="ECO:0007669"/>
    <property type="project" value="InterPro"/>
</dbReference>
<evidence type="ECO:0000256" key="1">
    <source>
        <dbReference type="SAM" id="Phobius"/>
    </source>
</evidence>